<keyword evidence="1" id="KW-0805">Transcription regulation</keyword>
<dbReference type="InterPro" id="IPR018060">
    <property type="entry name" value="HTH_AraC"/>
</dbReference>
<feature type="domain" description="Response regulatory" evidence="6">
    <location>
        <begin position="3"/>
        <end position="119"/>
    </location>
</feature>
<protein>
    <submittedName>
        <fullName evidence="7">Regulator of RpoS</fullName>
    </submittedName>
</protein>
<dbReference type="Gene3D" id="3.40.50.2300">
    <property type="match status" value="1"/>
</dbReference>
<dbReference type="InterPro" id="IPR009057">
    <property type="entry name" value="Homeodomain-like_sf"/>
</dbReference>
<keyword evidence="2" id="KW-0238">DNA-binding</keyword>
<dbReference type="InterPro" id="IPR011006">
    <property type="entry name" value="CheY-like_superfamily"/>
</dbReference>
<dbReference type="InterPro" id="IPR018062">
    <property type="entry name" value="HTH_AraC-typ_CS"/>
</dbReference>
<proteinExistence type="predicted"/>
<dbReference type="Pfam" id="PF00072">
    <property type="entry name" value="Response_reg"/>
    <property type="match status" value="1"/>
</dbReference>
<evidence type="ECO:0000256" key="4">
    <source>
        <dbReference type="PROSITE-ProRule" id="PRU00169"/>
    </source>
</evidence>
<dbReference type="PRINTS" id="PR00032">
    <property type="entry name" value="HTHARAC"/>
</dbReference>
<evidence type="ECO:0000256" key="1">
    <source>
        <dbReference type="ARBA" id="ARBA00023015"/>
    </source>
</evidence>
<dbReference type="SMART" id="SM00448">
    <property type="entry name" value="REC"/>
    <property type="match status" value="1"/>
</dbReference>
<dbReference type="RefSeq" id="WP_236291571.1">
    <property type="nucleotide sequence ID" value="NZ_CAKMMW010000022.1"/>
</dbReference>
<dbReference type="PANTHER" id="PTHR43280:SF28">
    <property type="entry name" value="HTH-TYPE TRANSCRIPTIONAL ACTIVATOR RHAS"/>
    <property type="match status" value="1"/>
</dbReference>
<evidence type="ECO:0000313" key="7">
    <source>
        <dbReference type="EMBL" id="CAH1223166.1"/>
    </source>
</evidence>
<dbReference type="PROSITE" id="PS00041">
    <property type="entry name" value="HTH_ARAC_FAMILY_1"/>
    <property type="match status" value="1"/>
</dbReference>
<feature type="domain" description="HTH araC/xylS-type" evidence="5">
    <location>
        <begin position="437"/>
        <end position="535"/>
    </location>
</feature>
<keyword evidence="3" id="KW-0804">Transcription</keyword>
<evidence type="ECO:0000256" key="2">
    <source>
        <dbReference type="ARBA" id="ARBA00023125"/>
    </source>
</evidence>
<evidence type="ECO:0000256" key="3">
    <source>
        <dbReference type="ARBA" id="ARBA00023163"/>
    </source>
</evidence>
<dbReference type="Gene3D" id="1.10.10.60">
    <property type="entry name" value="Homeodomain-like"/>
    <property type="match status" value="2"/>
</dbReference>
<organism evidence="7 8">
    <name type="scientific">Paenibacillus allorhizoplanae</name>
    <dbReference type="NCBI Taxonomy" id="2905648"/>
    <lineage>
        <taxon>Bacteria</taxon>
        <taxon>Bacillati</taxon>
        <taxon>Bacillota</taxon>
        <taxon>Bacilli</taxon>
        <taxon>Bacillales</taxon>
        <taxon>Paenibacillaceae</taxon>
        <taxon>Paenibacillus</taxon>
    </lineage>
</organism>
<dbReference type="CDD" id="cd17536">
    <property type="entry name" value="REC_YesN-like"/>
    <property type="match status" value="1"/>
</dbReference>
<feature type="modified residue" description="4-aspartylphosphate" evidence="4">
    <location>
        <position position="54"/>
    </location>
</feature>
<evidence type="ECO:0000259" key="5">
    <source>
        <dbReference type="PROSITE" id="PS01124"/>
    </source>
</evidence>
<reference evidence="7" key="1">
    <citation type="submission" date="2022-01" db="EMBL/GenBank/DDBJ databases">
        <authorList>
            <person name="Criscuolo A."/>
        </authorList>
    </citation>
    <scope>NUCLEOTIDE SEQUENCE</scope>
    <source>
        <strain evidence="7">CIP111891</strain>
    </source>
</reference>
<dbReference type="SUPFAM" id="SSF52172">
    <property type="entry name" value="CheY-like"/>
    <property type="match status" value="1"/>
</dbReference>
<comment type="caution">
    <text evidence="7">The sequence shown here is derived from an EMBL/GenBank/DDBJ whole genome shotgun (WGS) entry which is preliminary data.</text>
</comment>
<evidence type="ECO:0000259" key="6">
    <source>
        <dbReference type="PROSITE" id="PS50110"/>
    </source>
</evidence>
<dbReference type="SUPFAM" id="SSF46689">
    <property type="entry name" value="Homeodomain-like"/>
    <property type="match status" value="1"/>
</dbReference>
<dbReference type="InterPro" id="IPR020449">
    <property type="entry name" value="Tscrpt_reg_AraC-type_HTH"/>
</dbReference>
<keyword evidence="8" id="KW-1185">Reference proteome</keyword>
<gene>
    <name evidence="7" type="primary">rssB_29</name>
    <name evidence="7" type="ORF">PAECIP111891_05466</name>
</gene>
<accession>A0ABM9CUS8</accession>
<sequence>MIQLLLVDDEPMLLKSMVENDWRSIGVEYVFQAASGLEAVEVLKKTPIDIVVTDIRMPGMNGLQLCKHLQDHFPRTKCILLSGYGEFEYARQAIMYGTVNYLLKPIKDEELMDEVSRVKTLFDQEWEHVGSLERARQTLHVHLPLLRSNLLNNLLTGNTLSSSALAERMKEYQLPFKPGINCSFILVRMDGGFGDAMEHDDLLFEYAVHNIACEILEPDYNVWYCKDTFGYLCFLLQDKGMEGSLKSRGDNVLEKSAYELQLKVSAFLKGQVSVLISYEGVFPDELALHYRKSLNEFRKVPRSDKEILIMSGMPRVQSRSLQSLYSPPSIQQLLEAGRWADVRTKLSDVFEEMSSKKMDTEENMMEVIYTLMNAFLYIAHLQGKTLMEVTGLETDVSSDPRSFNRADQVMEWAVGVLESMESGSIREFKDSKNQLISKIHRFIETHIAQDVSLQTIADHVTLHPVYLSSMYKQEMKENISDFIMRYRMEKAAVMLGSTDIKIYELASQMGFQNPPYFSKLFKNYYGVTPQEYRDRHITQS</sequence>
<evidence type="ECO:0000313" key="8">
    <source>
        <dbReference type="Proteomes" id="UP000838821"/>
    </source>
</evidence>
<dbReference type="PROSITE" id="PS50110">
    <property type="entry name" value="RESPONSE_REGULATORY"/>
    <property type="match status" value="1"/>
</dbReference>
<dbReference type="Pfam" id="PF12833">
    <property type="entry name" value="HTH_18"/>
    <property type="match status" value="1"/>
</dbReference>
<dbReference type="EMBL" id="CAKMMW010000022">
    <property type="protein sequence ID" value="CAH1223166.1"/>
    <property type="molecule type" value="Genomic_DNA"/>
</dbReference>
<dbReference type="SMART" id="SM00342">
    <property type="entry name" value="HTH_ARAC"/>
    <property type="match status" value="1"/>
</dbReference>
<dbReference type="InterPro" id="IPR001789">
    <property type="entry name" value="Sig_transdc_resp-reg_receiver"/>
</dbReference>
<dbReference type="PROSITE" id="PS01124">
    <property type="entry name" value="HTH_ARAC_FAMILY_2"/>
    <property type="match status" value="1"/>
</dbReference>
<keyword evidence="4" id="KW-0597">Phosphoprotein</keyword>
<name>A0ABM9CUS8_9BACL</name>
<dbReference type="PANTHER" id="PTHR43280">
    <property type="entry name" value="ARAC-FAMILY TRANSCRIPTIONAL REGULATOR"/>
    <property type="match status" value="1"/>
</dbReference>
<dbReference type="Proteomes" id="UP000838821">
    <property type="component" value="Unassembled WGS sequence"/>
</dbReference>